<evidence type="ECO:0000313" key="2">
    <source>
        <dbReference type="Proteomes" id="UP000034166"/>
    </source>
</evidence>
<sequence>MEHKVVTIQHEDKEVKVLEDTDMRNSEKIDQVESVEADQDPAEKGLTLLDSAYRAEWQANGFPQTHKEMKELEEEEVK</sequence>
<name>A0A0M2SUS6_9BACI</name>
<protein>
    <submittedName>
        <fullName evidence="1">Uncharacterized protein</fullName>
    </submittedName>
</protein>
<dbReference type="AlphaFoldDB" id="A0A0M2SUS6"/>
<gene>
    <name evidence="1" type="ORF">WQ57_17825</name>
</gene>
<reference evidence="1 2" key="1">
    <citation type="submission" date="2015-04" db="EMBL/GenBank/DDBJ databases">
        <title>Taxonomic description and genome sequence of Bacillus campisalis sp. nov., a novel member of the genus Bacillus isolated from solar saltern.</title>
        <authorList>
            <person name="Mathan Kumar R."/>
            <person name="Kaur G."/>
            <person name="Kumar A."/>
            <person name="Singh N.K."/>
            <person name="Kaur N."/>
            <person name="Kumar N."/>
            <person name="Mayilraj S."/>
        </authorList>
    </citation>
    <scope>NUCLEOTIDE SEQUENCE [LARGE SCALE GENOMIC DNA]</scope>
    <source>
        <strain evidence="1 2">SA2-6</strain>
    </source>
</reference>
<dbReference type="EMBL" id="LAYY01000024">
    <property type="protein sequence ID" value="KKK36742.1"/>
    <property type="molecule type" value="Genomic_DNA"/>
</dbReference>
<accession>A0A0M2SUS6</accession>
<organism evidence="1 2">
    <name type="scientific">Mesobacillus campisalis</name>
    <dbReference type="NCBI Taxonomy" id="1408103"/>
    <lineage>
        <taxon>Bacteria</taxon>
        <taxon>Bacillati</taxon>
        <taxon>Bacillota</taxon>
        <taxon>Bacilli</taxon>
        <taxon>Bacillales</taxon>
        <taxon>Bacillaceae</taxon>
        <taxon>Mesobacillus</taxon>
    </lineage>
</organism>
<proteinExistence type="predicted"/>
<dbReference type="Proteomes" id="UP000034166">
    <property type="component" value="Unassembled WGS sequence"/>
</dbReference>
<evidence type="ECO:0000313" key="1">
    <source>
        <dbReference type="EMBL" id="KKK36742.1"/>
    </source>
</evidence>
<dbReference type="PATRIC" id="fig|1408103.3.peg.3955"/>
<keyword evidence="2" id="KW-1185">Reference proteome</keyword>
<comment type="caution">
    <text evidence="1">The sequence shown here is derived from an EMBL/GenBank/DDBJ whole genome shotgun (WGS) entry which is preliminary data.</text>
</comment>